<organism evidence="2 3">
    <name type="scientific">Veillonella magna</name>
    <dbReference type="NCBI Taxonomy" id="464322"/>
    <lineage>
        <taxon>Bacteria</taxon>
        <taxon>Bacillati</taxon>
        <taxon>Bacillota</taxon>
        <taxon>Negativicutes</taxon>
        <taxon>Veillonellales</taxon>
        <taxon>Veillonellaceae</taxon>
        <taxon>Veillonella</taxon>
    </lineage>
</organism>
<keyword evidence="3" id="KW-1185">Reference proteome</keyword>
<dbReference type="InterPro" id="IPR010387">
    <property type="entry name" value="QueT"/>
</dbReference>
<reference evidence="2 3" key="1">
    <citation type="journal article" date="2021" name="Sci. Rep.">
        <title>The distribution of antibiotic resistance genes in chicken gut microbiota commensals.</title>
        <authorList>
            <person name="Juricova H."/>
            <person name="Matiasovicova J."/>
            <person name="Kubasova T."/>
            <person name="Cejkova D."/>
            <person name="Rychlik I."/>
        </authorList>
    </citation>
    <scope>NUCLEOTIDE SEQUENCE [LARGE SCALE GENOMIC DNA]</scope>
    <source>
        <strain evidence="2 3">An537</strain>
    </source>
</reference>
<evidence type="ECO:0000313" key="3">
    <source>
        <dbReference type="Proteomes" id="UP000707138"/>
    </source>
</evidence>
<proteinExistence type="predicted"/>
<evidence type="ECO:0000313" key="2">
    <source>
        <dbReference type="EMBL" id="MBM6913488.1"/>
    </source>
</evidence>
<dbReference type="Proteomes" id="UP000707138">
    <property type="component" value="Unassembled WGS sequence"/>
</dbReference>
<comment type="caution">
    <text evidence="2">The sequence shown here is derived from an EMBL/GenBank/DDBJ whole genome shotgun (WGS) entry which is preliminary data.</text>
</comment>
<keyword evidence="1" id="KW-1133">Transmembrane helix</keyword>
<name>A0ABS2GJC2_9FIRM</name>
<feature type="transmembrane region" description="Helical" evidence="1">
    <location>
        <begin position="127"/>
        <end position="149"/>
    </location>
</feature>
<dbReference type="PANTHER" id="PTHR40044">
    <property type="entry name" value="INTEGRAL MEMBRANE PROTEIN-RELATED"/>
    <property type="match status" value="1"/>
</dbReference>
<dbReference type="RefSeq" id="WP_083963040.1">
    <property type="nucleotide sequence ID" value="NZ_JACJLA010000021.1"/>
</dbReference>
<sequence>MNRVSHTRKLTISGILLALYIVIMMATQGFAFGQYQVRIATALYGLAALFPFSVPVFGLANLISNMIMGGLGPIDAIGGCIVGLLSAGAAAWGKRMGLGNWIVIPIITLIPGLVVPLWLAYLLQVPYIILASSLLVGQVICGIVSYILVNAIERVRGTVTNETAPNQHDAMVMSNHEGVIAAHDEFTSKEVRSYGKR</sequence>
<dbReference type="Pfam" id="PF06177">
    <property type="entry name" value="QueT"/>
    <property type="match status" value="1"/>
</dbReference>
<feature type="transmembrane region" description="Helical" evidence="1">
    <location>
        <begin position="43"/>
        <end position="64"/>
    </location>
</feature>
<feature type="transmembrane region" description="Helical" evidence="1">
    <location>
        <begin position="12"/>
        <end position="31"/>
    </location>
</feature>
<feature type="transmembrane region" description="Helical" evidence="1">
    <location>
        <begin position="76"/>
        <end position="93"/>
    </location>
</feature>
<keyword evidence="1" id="KW-0472">Membrane</keyword>
<accession>A0ABS2GJC2</accession>
<protein>
    <submittedName>
        <fullName evidence="2">QueT transporter family protein</fullName>
    </submittedName>
</protein>
<keyword evidence="1" id="KW-0812">Transmembrane</keyword>
<dbReference type="EMBL" id="JACJLA010000021">
    <property type="protein sequence ID" value="MBM6913488.1"/>
    <property type="molecule type" value="Genomic_DNA"/>
</dbReference>
<evidence type="ECO:0000256" key="1">
    <source>
        <dbReference type="SAM" id="Phobius"/>
    </source>
</evidence>
<gene>
    <name evidence="2" type="ORF">H6A01_09185</name>
</gene>
<feature type="transmembrane region" description="Helical" evidence="1">
    <location>
        <begin position="100"/>
        <end position="121"/>
    </location>
</feature>
<dbReference type="PANTHER" id="PTHR40044:SF1">
    <property type="entry name" value="INTEGRAL MEMBRANE PROTEIN"/>
    <property type="match status" value="1"/>
</dbReference>